<dbReference type="RefSeq" id="WP_058831756.1">
    <property type="nucleotide sequence ID" value="NZ_JAUJXS010000005.1"/>
</dbReference>
<feature type="domain" description="HTH cro/C1-type" evidence="2">
    <location>
        <begin position="7"/>
        <end position="60"/>
    </location>
</feature>
<organism evidence="3 4">
    <name type="scientific">Listeria monocytogenes</name>
    <dbReference type="NCBI Taxonomy" id="1639"/>
    <lineage>
        <taxon>Bacteria</taxon>
        <taxon>Bacillati</taxon>
        <taxon>Bacillota</taxon>
        <taxon>Bacilli</taxon>
        <taxon>Bacillales</taxon>
        <taxon>Listeriaceae</taxon>
        <taxon>Listeria</taxon>
    </lineage>
</organism>
<dbReference type="GO" id="GO:0003700">
    <property type="term" value="F:DNA-binding transcription factor activity"/>
    <property type="evidence" value="ECO:0007669"/>
    <property type="project" value="TreeGrafter"/>
</dbReference>
<dbReference type="PANTHER" id="PTHR46797">
    <property type="entry name" value="HTH-TYPE TRANSCRIPTIONAL REGULATOR"/>
    <property type="match status" value="1"/>
</dbReference>
<dbReference type="GO" id="GO:0005829">
    <property type="term" value="C:cytosol"/>
    <property type="evidence" value="ECO:0007669"/>
    <property type="project" value="TreeGrafter"/>
</dbReference>
<dbReference type="InterPro" id="IPR050807">
    <property type="entry name" value="TransReg_Diox_bact_type"/>
</dbReference>
<accession>A0A9P1SXV9</accession>
<name>A0A9P1SXV9_LISMN</name>
<protein>
    <submittedName>
        <fullName evidence="3">XRE family transcriptional regulator</fullName>
    </submittedName>
</protein>
<reference evidence="3 4" key="1">
    <citation type="submission" date="2018-06" db="EMBL/GenBank/DDBJ databases">
        <authorList>
            <consortium name="GenomeTrakr: Next Generation Sequencing Network for Food Pathogen Tracability"/>
        </authorList>
    </citation>
    <scope>NUCLEOTIDE SEQUENCE [LARGE SCALE GENOMIC DNA]</scope>
    <source>
        <strain evidence="3 4">FDA00007096</strain>
    </source>
</reference>
<evidence type="ECO:0000259" key="2">
    <source>
        <dbReference type="PROSITE" id="PS50943"/>
    </source>
</evidence>
<dbReference type="InterPro" id="IPR010982">
    <property type="entry name" value="Lambda_DNA-bd_dom_sf"/>
</dbReference>
<dbReference type="SUPFAM" id="SSF47413">
    <property type="entry name" value="lambda repressor-like DNA-binding domains"/>
    <property type="match status" value="1"/>
</dbReference>
<sequence length="67" mass="7066">MTVGSNVKFIREKKSMSQSKLSDISGVPQTTISGIEGGKTPTLIIAKKLADALGVTTDDLLQESKMA</sequence>
<dbReference type="InterPro" id="IPR001387">
    <property type="entry name" value="Cro/C1-type_HTH"/>
</dbReference>
<dbReference type="Proteomes" id="UP000365297">
    <property type="component" value="Unassembled WGS sequence"/>
</dbReference>
<dbReference type="EMBL" id="AAAIXK010000002">
    <property type="protein sequence ID" value="EAC5549412.1"/>
    <property type="molecule type" value="Genomic_DNA"/>
</dbReference>
<gene>
    <name evidence="3" type="ORF">ARY78_03080</name>
</gene>
<dbReference type="GO" id="GO:0003677">
    <property type="term" value="F:DNA binding"/>
    <property type="evidence" value="ECO:0007669"/>
    <property type="project" value="UniProtKB-KW"/>
</dbReference>
<evidence type="ECO:0000256" key="1">
    <source>
        <dbReference type="ARBA" id="ARBA00023125"/>
    </source>
</evidence>
<dbReference type="CDD" id="cd00093">
    <property type="entry name" value="HTH_XRE"/>
    <property type="match status" value="1"/>
</dbReference>
<dbReference type="Gene3D" id="1.10.260.40">
    <property type="entry name" value="lambda repressor-like DNA-binding domains"/>
    <property type="match status" value="1"/>
</dbReference>
<comment type="caution">
    <text evidence="3">The sequence shown here is derived from an EMBL/GenBank/DDBJ whole genome shotgun (WGS) entry which is preliminary data.</text>
</comment>
<proteinExistence type="predicted"/>
<dbReference type="Pfam" id="PF01381">
    <property type="entry name" value="HTH_3"/>
    <property type="match status" value="1"/>
</dbReference>
<dbReference type="PROSITE" id="PS50943">
    <property type="entry name" value="HTH_CROC1"/>
    <property type="match status" value="1"/>
</dbReference>
<keyword evidence="1" id="KW-0238">DNA-binding</keyword>
<dbReference type="AlphaFoldDB" id="A0A9P1SXV9"/>
<dbReference type="SMART" id="SM00530">
    <property type="entry name" value="HTH_XRE"/>
    <property type="match status" value="1"/>
</dbReference>
<dbReference type="PANTHER" id="PTHR46797:SF1">
    <property type="entry name" value="METHYLPHOSPHONATE SYNTHASE"/>
    <property type="match status" value="1"/>
</dbReference>
<evidence type="ECO:0000313" key="4">
    <source>
        <dbReference type="Proteomes" id="UP000365297"/>
    </source>
</evidence>
<evidence type="ECO:0000313" key="3">
    <source>
        <dbReference type="EMBL" id="EAC5549412.1"/>
    </source>
</evidence>